<organism evidence="2 3">
    <name type="scientific">Taxus chinensis</name>
    <name type="common">Chinese yew</name>
    <name type="synonym">Taxus wallichiana var. chinensis</name>
    <dbReference type="NCBI Taxonomy" id="29808"/>
    <lineage>
        <taxon>Eukaryota</taxon>
        <taxon>Viridiplantae</taxon>
        <taxon>Streptophyta</taxon>
        <taxon>Embryophyta</taxon>
        <taxon>Tracheophyta</taxon>
        <taxon>Spermatophyta</taxon>
        <taxon>Pinopsida</taxon>
        <taxon>Pinidae</taxon>
        <taxon>Conifers II</taxon>
        <taxon>Cupressales</taxon>
        <taxon>Taxaceae</taxon>
        <taxon>Taxus</taxon>
    </lineage>
</organism>
<dbReference type="OMA" id="ADSNTHG"/>
<evidence type="ECO:0000313" key="2">
    <source>
        <dbReference type="EMBL" id="KAH9291478.1"/>
    </source>
</evidence>
<protein>
    <submittedName>
        <fullName evidence="2">Uncharacterized protein</fullName>
    </submittedName>
</protein>
<sequence length="385" mass="42981">MEQQQTENLFAGLPPPSSLSSAPHPSAAQNATNLKPEVKPLVPSIPLEVPKGALKRPEKRPGTQVDDNKEAGDKEASKRVRFKMTVDASTKQVLDAMQKITAHIGNPSKFSKASKLALQLVQAGSVNAESCDHFFEILQAGMSSPFSCTDPGLRADYHTLFSAVQDGVNCFNKQQQKQLETWIIRAQVANDLFTDDSFTFSKASARVKQAISSLPETSHEDDILEETLVSSREDENGYIEKLKDITDEGSQGSENHPVKQVPSATEELETDPFGLDALLPKPSKKDERARKKMEETVSNKKALDDAAKLLREHREALMQCLEIAAGRYRIPWAQTMIDILVKYAFDSISRFTARQRDVIEKLWASIREQQMRREDKESLQLESLT</sequence>
<name>A0AA38C2D0_TAXCH</name>
<feature type="compositionally biased region" description="Low complexity" evidence="1">
    <location>
        <begin position="18"/>
        <end position="28"/>
    </location>
</feature>
<dbReference type="AlphaFoldDB" id="A0AA38C2D0"/>
<gene>
    <name evidence="2" type="ORF">KI387_043343</name>
</gene>
<feature type="compositionally biased region" description="Basic and acidic residues" evidence="1">
    <location>
        <begin position="55"/>
        <end position="78"/>
    </location>
</feature>
<reference evidence="2 3" key="1">
    <citation type="journal article" date="2021" name="Nat. Plants">
        <title>The Taxus genome provides insights into paclitaxel biosynthesis.</title>
        <authorList>
            <person name="Xiong X."/>
            <person name="Gou J."/>
            <person name="Liao Q."/>
            <person name="Li Y."/>
            <person name="Zhou Q."/>
            <person name="Bi G."/>
            <person name="Li C."/>
            <person name="Du R."/>
            <person name="Wang X."/>
            <person name="Sun T."/>
            <person name="Guo L."/>
            <person name="Liang H."/>
            <person name="Lu P."/>
            <person name="Wu Y."/>
            <person name="Zhang Z."/>
            <person name="Ro D.K."/>
            <person name="Shang Y."/>
            <person name="Huang S."/>
            <person name="Yan J."/>
        </authorList>
    </citation>
    <scope>NUCLEOTIDE SEQUENCE [LARGE SCALE GENOMIC DNA]</scope>
    <source>
        <strain evidence="2">Ta-2019</strain>
    </source>
</reference>
<feature type="region of interest" description="Disordered" evidence="1">
    <location>
        <begin position="1"/>
        <end position="78"/>
    </location>
</feature>
<evidence type="ECO:0000313" key="3">
    <source>
        <dbReference type="Proteomes" id="UP000824469"/>
    </source>
</evidence>
<keyword evidence="3" id="KW-1185">Reference proteome</keyword>
<feature type="non-terminal residue" evidence="2">
    <location>
        <position position="1"/>
    </location>
</feature>
<dbReference type="PANTHER" id="PTHR36749">
    <property type="entry name" value="F7O18.3 PROTEIN"/>
    <property type="match status" value="1"/>
</dbReference>
<dbReference type="EMBL" id="JAHRHJ020003588">
    <property type="protein sequence ID" value="KAH9291478.1"/>
    <property type="molecule type" value="Genomic_DNA"/>
</dbReference>
<feature type="compositionally biased region" description="Basic and acidic residues" evidence="1">
    <location>
        <begin position="283"/>
        <end position="297"/>
    </location>
</feature>
<dbReference type="PANTHER" id="PTHR36749:SF1">
    <property type="entry name" value="F7O18.3 PROTEIN"/>
    <property type="match status" value="1"/>
</dbReference>
<proteinExistence type="predicted"/>
<feature type="region of interest" description="Disordered" evidence="1">
    <location>
        <begin position="244"/>
        <end position="297"/>
    </location>
</feature>
<comment type="caution">
    <text evidence="2">The sequence shown here is derived from an EMBL/GenBank/DDBJ whole genome shotgun (WGS) entry which is preliminary data.</text>
</comment>
<dbReference type="Proteomes" id="UP000824469">
    <property type="component" value="Unassembled WGS sequence"/>
</dbReference>
<accession>A0AA38C2D0</accession>
<evidence type="ECO:0000256" key="1">
    <source>
        <dbReference type="SAM" id="MobiDB-lite"/>
    </source>
</evidence>